<gene>
    <name evidence="4" type="ORF">FC64_GL000217</name>
</gene>
<name>A0A0R1ZDM2_9LACO</name>
<protein>
    <submittedName>
        <fullName evidence="4">Acetyltransferase</fullName>
    </submittedName>
</protein>
<dbReference type="Pfam" id="PF00132">
    <property type="entry name" value="Hexapep"/>
    <property type="match status" value="1"/>
</dbReference>
<organism evidence="4 5">
    <name type="scientific">Ligilactobacillus araffinosus DSM 20653</name>
    <dbReference type="NCBI Taxonomy" id="1423820"/>
    <lineage>
        <taxon>Bacteria</taxon>
        <taxon>Bacillati</taxon>
        <taxon>Bacillota</taxon>
        <taxon>Bacilli</taxon>
        <taxon>Lactobacillales</taxon>
        <taxon>Lactobacillaceae</taxon>
        <taxon>Ligilactobacillus</taxon>
    </lineage>
</organism>
<dbReference type="Proteomes" id="UP000051291">
    <property type="component" value="Unassembled WGS sequence"/>
</dbReference>
<keyword evidence="5" id="KW-1185">Reference proteome</keyword>
<dbReference type="InterPro" id="IPR051159">
    <property type="entry name" value="Hexapeptide_acetyltransf"/>
</dbReference>
<evidence type="ECO:0000313" key="5">
    <source>
        <dbReference type="Proteomes" id="UP000051291"/>
    </source>
</evidence>
<feature type="domain" description="Maltose/galactoside acetyltransferase" evidence="3">
    <location>
        <begin position="18"/>
        <end position="72"/>
    </location>
</feature>
<reference evidence="4 5" key="1">
    <citation type="journal article" date="2015" name="Genome Announc.">
        <title>Expanding the biotechnology potential of lactobacilli through comparative genomics of 213 strains and associated genera.</title>
        <authorList>
            <person name="Sun Z."/>
            <person name="Harris H.M."/>
            <person name="McCann A."/>
            <person name="Guo C."/>
            <person name="Argimon S."/>
            <person name="Zhang W."/>
            <person name="Yang X."/>
            <person name="Jeffery I.B."/>
            <person name="Cooney J.C."/>
            <person name="Kagawa T.F."/>
            <person name="Liu W."/>
            <person name="Song Y."/>
            <person name="Salvetti E."/>
            <person name="Wrobel A."/>
            <person name="Rasinkangas P."/>
            <person name="Parkhill J."/>
            <person name="Rea M.C."/>
            <person name="O'Sullivan O."/>
            <person name="Ritari J."/>
            <person name="Douillard F.P."/>
            <person name="Paul Ross R."/>
            <person name="Yang R."/>
            <person name="Briner A.E."/>
            <person name="Felis G.E."/>
            <person name="de Vos W.M."/>
            <person name="Barrangou R."/>
            <person name="Klaenhammer T.R."/>
            <person name="Caufield P.W."/>
            <person name="Cui Y."/>
            <person name="Zhang H."/>
            <person name="O'Toole P.W."/>
        </authorList>
    </citation>
    <scope>NUCLEOTIDE SEQUENCE [LARGE SCALE GENOMIC DNA]</scope>
    <source>
        <strain evidence="4 5">DSM 20653</strain>
    </source>
</reference>
<keyword evidence="2 4" id="KW-0808">Transferase</keyword>
<dbReference type="Gene3D" id="2.160.10.10">
    <property type="entry name" value="Hexapeptide repeat proteins"/>
    <property type="match status" value="1"/>
</dbReference>
<comment type="similarity">
    <text evidence="1">Belongs to the transferase hexapeptide repeat family.</text>
</comment>
<dbReference type="PANTHER" id="PTHR23416:SF23">
    <property type="entry name" value="ACETYLTRANSFERASE C18B11.09C-RELATED"/>
    <property type="match status" value="1"/>
</dbReference>
<dbReference type="RefSeq" id="WP_057906373.1">
    <property type="nucleotide sequence ID" value="NZ_AYYZ01000012.1"/>
</dbReference>
<evidence type="ECO:0000256" key="1">
    <source>
        <dbReference type="ARBA" id="ARBA00007274"/>
    </source>
</evidence>
<dbReference type="EMBL" id="AYYZ01000012">
    <property type="protein sequence ID" value="KRM52936.1"/>
    <property type="molecule type" value="Genomic_DNA"/>
</dbReference>
<dbReference type="PATRIC" id="fig|1423820.4.peg.219"/>
<dbReference type="InterPro" id="IPR024688">
    <property type="entry name" value="Mac_dom"/>
</dbReference>
<accession>A0A0R1ZDM2</accession>
<evidence type="ECO:0000259" key="3">
    <source>
        <dbReference type="SMART" id="SM01266"/>
    </source>
</evidence>
<evidence type="ECO:0000256" key="2">
    <source>
        <dbReference type="ARBA" id="ARBA00022679"/>
    </source>
</evidence>
<evidence type="ECO:0000313" key="4">
    <source>
        <dbReference type="EMBL" id="KRM52936.1"/>
    </source>
</evidence>
<proteinExistence type="inferred from homology"/>
<comment type="caution">
    <text evidence="4">The sequence shown here is derived from an EMBL/GenBank/DDBJ whole genome shotgun (WGS) entry which is preliminary data.</text>
</comment>
<dbReference type="STRING" id="1423820.FC64_GL000217"/>
<dbReference type="SMART" id="SM01266">
    <property type="entry name" value="Mac"/>
    <property type="match status" value="1"/>
</dbReference>
<dbReference type="PANTHER" id="PTHR23416">
    <property type="entry name" value="SIALIC ACID SYNTHASE-RELATED"/>
    <property type="match status" value="1"/>
</dbReference>
<dbReference type="InterPro" id="IPR001451">
    <property type="entry name" value="Hexapep"/>
</dbReference>
<dbReference type="InterPro" id="IPR011004">
    <property type="entry name" value="Trimer_LpxA-like_sf"/>
</dbReference>
<dbReference type="GO" id="GO:0008374">
    <property type="term" value="F:O-acyltransferase activity"/>
    <property type="evidence" value="ECO:0007669"/>
    <property type="project" value="TreeGrafter"/>
</dbReference>
<dbReference type="SUPFAM" id="SSF51161">
    <property type="entry name" value="Trimeric LpxA-like enzymes"/>
    <property type="match status" value="1"/>
</dbReference>
<dbReference type="Pfam" id="PF12464">
    <property type="entry name" value="Mac"/>
    <property type="match status" value="1"/>
</dbReference>
<sequence length="202" mass="22488">MDLEIHQALTAEEIEHVKQITNTGKLYYDYDPLIEQARNYAFYVCRQFNQTFEQTNHGEMQLMMDLFGNLGNHAEIGKGFITEFGFNLHVGDHFYAGQNLKVIDCNVIKIGDYVQIGDNCGIYTSNHAFDPQKRADHWCSDHPITIGSHVSIGNDVTILPDITIGDNTIVRSGSVVTHDLPANVIAAGAPCTMVKNLSSEVE</sequence>
<dbReference type="AlphaFoldDB" id="A0A0R1ZDM2"/>
<dbReference type="GO" id="GO:0016407">
    <property type="term" value="F:acetyltransferase activity"/>
    <property type="evidence" value="ECO:0007669"/>
    <property type="project" value="InterPro"/>
</dbReference>
<dbReference type="CDD" id="cd03357">
    <property type="entry name" value="LbH_MAT_GAT"/>
    <property type="match status" value="1"/>
</dbReference>